<evidence type="ECO:0000313" key="2">
    <source>
        <dbReference type="EMBL" id="EQC41846.1"/>
    </source>
</evidence>
<name>T0R4F1_SAPDV</name>
<dbReference type="EMBL" id="JH767133">
    <property type="protein sequence ID" value="EQC41846.1"/>
    <property type="molecule type" value="Genomic_DNA"/>
</dbReference>
<dbReference type="InParanoid" id="T0R4F1"/>
<dbReference type="Proteomes" id="UP000030762">
    <property type="component" value="Unassembled WGS sequence"/>
</dbReference>
<sequence>MRDDEILGPGEYTCRRTSAAVAWDGFAFAKGVFAKRHAIKSLIMAKVEANIALSDMASGWDELHVGHQLVAVDGKSVDRLSSSELARLLLNATELTLVDEKRGQLERDLMLSVRGSVHFMSAVELHERMQRAVAFLLTNKLDMAFVLLSEIPPGADVLVSVLKAELQFVRALVSQDALCTQKAIEDAEKAVAIVSQFTELPQRSVARKLRCDAALAEAYALTGISHLLQHNVNPAVTALRKSLSLYTSLRHALTTASPRLPQRTYTDLLGRARFGLGVFHLFSAVVPAEFQWILQLLQVHVDTPHGMKQLHAAWTTQNLRAPWAGVALMNASPALLQHRLRTKSTTTPTRRTASTDDELSSSSSSPASSDDEGDTSAIMHWHDPTAMRETLERVMTECLRLHPNWVIYLWSASVAAQWQDPSRALVLGVRAEAAVGASERTYQLQLHNGHVSFRILAVERATSYFQSIITQHARTKAMAPTSTQLDACVHLAACIGLDDPRATKTMRSLLRHALFLKKEPIDEDAALLLDRAAYYDRLPDAHLPLLAFDLLFLGADQRLTGSEIADAAQMWMTRTCPTVVTRPASSIALETAFATWSVDRSFATLDEVHLQLDAWTLYGLVLRQMPSTRNDALQCFASVVALSKVWPNVATPCVAAAAFCLTKDLVHTALAPALDVLHHGASYYVNDKGGLLTSMYLRRIKMLASVLRHRSSSTAAR</sequence>
<evidence type="ECO:0000313" key="3">
    <source>
        <dbReference type="Proteomes" id="UP000030762"/>
    </source>
</evidence>
<reference evidence="2 3" key="1">
    <citation type="submission" date="2012-04" db="EMBL/GenBank/DDBJ databases">
        <title>The Genome Sequence of Saprolegnia declina VS20.</title>
        <authorList>
            <consortium name="The Broad Institute Genome Sequencing Platform"/>
            <person name="Russ C."/>
            <person name="Nusbaum C."/>
            <person name="Tyler B."/>
            <person name="van West P."/>
            <person name="Dieguez-Uribeondo J."/>
            <person name="de Bruijn I."/>
            <person name="Tripathy S."/>
            <person name="Jiang R."/>
            <person name="Young S.K."/>
            <person name="Zeng Q."/>
            <person name="Gargeya S."/>
            <person name="Fitzgerald M."/>
            <person name="Haas B."/>
            <person name="Abouelleil A."/>
            <person name="Alvarado L."/>
            <person name="Arachchi H.M."/>
            <person name="Berlin A."/>
            <person name="Chapman S.B."/>
            <person name="Goldberg J."/>
            <person name="Griggs A."/>
            <person name="Gujja S."/>
            <person name="Hansen M."/>
            <person name="Howarth C."/>
            <person name="Imamovic A."/>
            <person name="Larimer J."/>
            <person name="McCowen C."/>
            <person name="Montmayeur A."/>
            <person name="Murphy C."/>
            <person name="Neiman D."/>
            <person name="Pearson M."/>
            <person name="Priest M."/>
            <person name="Roberts A."/>
            <person name="Saif S."/>
            <person name="Shea T."/>
            <person name="Sisk P."/>
            <person name="Sykes S."/>
            <person name="Wortman J."/>
            <person name="Nusbaum C."/>
            <person name="Birren B."/>
        </authorList>
    </citation>
    <scope>NUCLEOTIDE SEQUENCE [LARGE SCALE GENOMIC DNA]</scope>
    <source>
        <strain evidence="2 3">VS20</strain>
    </source>
</reference>
<dbReference type="RefSeq" id="XP_008604415.1">
    <property type="nucleotide sequence ID" value="XM_008606193.1"/>
</dbReference>
<feature type="compositionally biased region" description="Low complexity" evidence="1">
    <location>
        <begin position="343"/>
        <end position="352"/>
    </location>
</feature>
<dbReference type="Pfam" id="PF10300">
    <property type="entry name" value="Iml2-TPR_39"/>
    <property type="match status" value="1"/>
</dbReference>
<dbReference type="PANTHER" id="PTHR31859:SF1">
    <property type="entry name" value="TETRATRICOPEPTIDE REPEAT PROTEIN 39C"/>
    <property type="match status" value="1"/>
</dbReference>
<dbReference type="OrthoDB" id="71512at2759"/>
<gene>
    <name evidence="2" type="ORF">SDRG_00704</name>
</gene>
<dbReference type="InterPro" id="IPR019412">
    <property type="entry name" value="IML2/TPR_39"/>
</dbReference>
<evidence type="ECO:0000256" key="1">
    <source>
        <dbReference type="SAM" id="MobiDB-lite"/>
    </source>
</evidence>
<dbReference type="STRING" id="1156394.T0R4F1"/>
<accession>T0R4F1</accession>
<keyword evidence="3" id="KW-1185">Reference proteome</keyword>
<dbReference type="VEuPathDB" id="FungiDB:SDRG_00704"/>
<protein>
    <submittedName>
        <fullName evidence="2">Uncharacterized protein</fullName>
    </submittedName>
</protein>
<dbReference type="AlphaFoldDB" id="T0R4F1"/>
<dbReference type="eggNOG" id="ENOG502SB58">
    <property type="taxonomic scope" value="Eukaryota"/>
</dbReference>
<proteinExistence type="predicted"/>
<organism evidence="2 3">
    <name type="scientific">Saprolegnia diclina (strain VS20)</name>
    <dbReference type="NCBI Taxonomy" id="1156394"/>
    <lineage>
        <taxon>Eukaryota</taxon>
        <taxon>Sar</taxon>
        <taxon>Stramenopiles</taxon>
        <taxon>Oomycota</taxon>
        <taxon>Saprolegniomycetes</taxon>
        <taxon>Saprolegniales</taxon>
        <taxon>Saprolegniaceae</taxon>
        <taxon>Saprolegnia</taxon>
    </lineage>
</organism>
<dbReference type="OMA" id="TQHARTK"/>
<dbReference type="GeneID" id="19941431"/>
<dbReference type="PANTHER" id="PTHR31859">
    <property type="entry name" value="TETRATRICOPEPTIDE REPEAT PROTEIN 39 FAMILY MEMBER"/>
    <property type="match status" value="1"/>
</dbReference>
<feature type="region of interest" description="Disordered" evidence="1">
    <location>
        <begin position="338"/>
        <end position="377"/>
    </location>
</feature>